<evidence type="ECO:0000313" key="2">
    <source>
        <dbReference type="Proteomes" id="UP000199026"/>
    </source>
</evidence>
<dbReference type="OrthoDB" id="9778801at2"/>
<dbReference type="GeneID" id="78125407"/>
<evidence type="ECO:0000313" key="1">
    <source>
        <dbReference type="EMBL" id="SDY73124.1"/>
    </source>
</evidence>
<dbReference type="STRING" id="576131.SAMN05444486_103461"/>
<dbReference type="Proteomes" id="UP000199026">
    <property type="component" value="Unassembled WGS sequence"/>
</dbReference>
<protein>
    <recommendedName>
        <fullName evidence="3">Cyclopropane-fatty-acyl-phospholipid synthase</fullName>
    </recommendedName>
</protein>
<dbReference type="PANTHER" id="PTHR33973:SF4">
    <property type="entry name" value="OS07G0153300 PROTEIN"/>
    <property type="match status" value="1"/>
</dbReference>
<dbReference type="EMBL" id="FNPR01000003">
    <property type="protein sequence ID" value="SDY73124.1"/>
    <property type="molecule type" value="Genomic_DNA"/>
</dbReference>
<name>A0A1H3MA15_9RHOB</name>
<dbReference type="PANTHER" id="PTHR33973">
    <property type="entry name" value="OS07G0153300 PROTEIN"/>
    <property type="match status" value="1"/>
</dbReference>
<dbReference type="InterPro" id="IPR010775">
    <property type="entry name" value="DUF1365"/>
</dbReference>
<organism evidence="1 2">
    <name type="scientific">Lentibacter algarum</name>
    <dbReference type="NCBI Taxonomy" id="576131"/>
    <lineage>
        <taxon>Bacteria</taxon>
        <taxon>Pseudomonadati</taxon>
        <taxon>Pseudomonadota</taxon>
        <taxon>Alphaproteobacteria</taxon>
        <taxon>Rhodobacterales</taxon>
        <taxon>Roseobacteraceae</taxon>
        <taxon>Lentibacter</taxon>
    </lineage>
</organism>
<dbReference type="Pfam" id="PF07103">
    <property type="entry name" value="DUF1365"/>
    <property type="match status" value="1"/>
</dbReference>
<keyword evidence="2" id="KW-1185">Reference proteome</keyword>
<sequence length="248" mass="27616">MTARPEHIAGATTHARRGQVQNAFRYSVDYVLIDPDAPSKLVLFSRNAFNLASVNDKNHGGAPKKGRGLAWAKEVFAAAGLPSGRIRLLTQPSFLGYVFNPVSFWLAYKGADLVAVIAEVSNTMGDRHSYLCKRAGFAPIRREDRIVAEKIFHVSPFQEVQGTYQFNFDITAERISIRIAHENGEEGLIATLFGPRAPLSNRRILGSALRRPFGPLRALVLIHWQAVKLYIKGAPFRRRPLPPEEEVS</sequence>
<reference evidence="1 2" key="1">
    <citation type="submission" date="2016-10" db="EMBL/GenBank/DDBJ databases">
        <authorList>
            <person name="de Groot N.N."/>
        </authorList>
    </citation>
    <scope>NUCLEOTIDE SEQUENCE [LARGE SCALE GENOMIC DNA]</scope>
    <source>
        <strain evidence="1 2">DSM 24677</strain>
    </source>
</reference>
<gene>
    <name evidence="1" type="ORF">SAMN05444486_103461</name>
</gene>
<dbReference type="AlphaFoldDB" id="A0A1H3MA15"/>
<evidence type="ECO:0008006" key="3">
    <source>
        <dbReference type="Google" id="ProtNLM"/>
    </source>
</evidence>
<dbReference type="RefSeq" id="WP_089892895.1">
    <property type="nucleotide sequence ID" value="NZ_CALJFH010000039.1"/>
</dbReference>
<accession>A0A1H3MA15</accession>
<proteinExistence type="predicted"/>